<dbReference type="InterPro" id="IPR036271">
    <property type="entry name" value="Tet_transcr_reg_TetR-rel_C_sf"/>
</dbReference>
<dbReference type="EMBL" id="JBHDLJ010000002">
    <property type="protein sequence ID" value="MFB0833639.1"/>
    <property type="molecule type" value="Genomic_DNA"/>
</dbReference>
<keyword evidence="3 5" id="KW-0238">DNA-binding</keyword>
<keyword evidence="2" id="KW-0805">Transcription regulation</keyword>
<comment type="caution">
    <text evidence="7">The sequence shown here is derived from an EMBL/GenBank/DDBJ whole genome shotgun (WGS) entry which is preliminary data.</text>
</comment>
<dbReference type="InterPro" id="IPR009057">
    <property type="entry name" value="Homeodomain-like_sf"/>
</dbReference>
<dbReference type="Gene3D" id="1.10.357.10">
    <property type="entry name" value="Tetracycline Repressor, domain 2"/>
    <property type="match status" value="1"/>
</dbReference>
<dbReference type="RefSeq" id="WP_373970805.1">
    <property type="nucleotide sequence ID" value="NZ_JBHDLJ010000002.1"/>
</dbReference>
<evidence type="ECO:0000256" key="1">
    <source>
        <dbReference type="ARBA" id="ARBA00022491"/>
    </source>
</evidence>
<reference evidence="7 8" key="1">
    <citation type="submission" date="2024-09" db="EMBL/GenBank/DDBJ databases">
        <authorList>
            <person name="Salinas-Garcia M.A."/>
            <person name="Prieme A."/>
        </authorList>
    </citation>
    <scope>NUCLEOTIDE SEQUENCE [LARGE SCALE GENOMIC DNA]</scope>
    <source>
        <strain evidence="7 8">DSM 21081</strain>
    </source>
</reference>
<name>A0ABV4UJB9_9MICC</name>
<dbReference type="Pfam" id="PF00440">
    <property type="entry name" value="TetR_N"/>
    <property type="match status" value="1"/>
</dbReference>
<keyword evidence="4" id="KW-0804">Transcription</keyword>
<evidence type="ECO:0000313" key="7">
    <source>
        <dbReference type="EMBL" id="MFB0833639.1"/>
    </source>
</evidence>
<feature type="domain" description="HTH tetR-type" evidence="6">
    <location>
        <begin position="3"/>
        <end position="63"/>
    </location>
</feature>
<sequence length="187" mass="19561">MGRSTRDRILDAVLETIVDQGAHGLSIRGVAAAAGLSAGAVQHLFPTREGLLQAAMDRVAEEFTARLLAAIDPTRDAVGNLRSAALLLGGVGAGARRATVVWLAFTAMACTDPGLARAHREAWARLEDGLAVLVARVDPGADPLLAAQLLAQLDGLAIARALEPERMTERRAGQVIDAFLDANLRTG</sequence>
<dbReference type="PROSITE" id="PS50977">
    <property type="entry name" value="HTH_TETR_2"/>
    <property type="match status" value="1"/>
</dbReference>
<dbReference type="PANTHER" id="PTHR30055">
    <property type="entry name" value="HTH-TYPE TRANSCRIPTIONAL REGULATOR RUTR"/>
    <property type="match status" value="1"/>
</dbReference>
<gene>
    <name evidence="7" type="ORF">ACETWP_03480</name>
</gene>
<dbReference type="Proteomes" id="UP001575652">
    <property type="component" value="Unassembled WGS sequence"/>
</dbReference>
<dbReference type="PANTHER" id="PTHR30055:SF234">
    <property type="entry name" value="HTH-TYPE TRANSCRIPTIONAL REGULATOR BETI"/>
    <property type="match status" value="1"/>
</dbReference>
<keyword evidence="8" id="KW-1185">Reference proteome</keyword>
<feature type="DNA-binding region" description="H-T-H motif" evidence="5">
    <location>
        <begin position="26"/>
        <end position="45"/>
    </location>
</feature>
<dbReference type="SUPFAM" id="SSF46689">
    <property type="entry name" value="Homeodomain-like"/>
    <property type="match status" value="1"/>
</dbReference>
<accession>A0ABV4UJB9</accession>
<protein>
    <submittedName>
        <fullName evidence="7">TetR/AcrR family transcriptional regulator</fullName>
    </submittedName>
</protein>
<dbReference type="Pfam" id="PF13977">
    <property type="entry name" value="TetR_C_6"/>
    <property type="match status" value="1"/>
</dbReference>
<evidence type="ECO:0000256" key="2">
    <source>
        <dbReference type="ARBA" id="ARBA00023015"/>
    </source>
</evidence>
<dbReference type="InterPro" id="IPR050109">
    <property type="entry name" value="HTH-type_TetR-like_transc_reg"/>
</dbReference>
<dbReference type="InterPro" id="IPR039538">
    <property type="entry name" value="BetI_C"/>
</dbReference>
<organism evidence="7 8">
    <name type="scientific">Arthrobacter halodurans</name>
    <dbReference type="NCBI Taxonomy" id="516699"/>
    <lineage>
        <taxon>Bacteria</taxon>
        <taxon>Bacillati</taxon>
        <taxon>Actinomycetota</taxon>
        <taxon>Actinomycetes</taxon>
        <taxon>Micrococcales</taxon>
        <taxon>Micrococcaceae</taxon>
        <taxon>Arthrobacter</taxon>
    </lineage>
</organism>
<evidence type="ECO:0000256" key="5">
    <source>
        <dbReference type="PROSITE-ProRule" id="PRU00335"/>
    </source>
</evidence>
<proteinExistence type="predicted"/>
<evidence type="ECO:0000313" key="8">
    <source>
        <dbReference type="Proteomes" id="UP001575652"/>
    </source>
</evidence>
<dbReference type="InterPro" id="IPR001647">
    <property type="entry name" value="HTH_TetR"/>
</dbReference>
<dbReference type="SUPFAM" id="SSF48498">
    <property type="entry name" value="Tetracyclin repressor-like, C-terminal domain"/>
    <property type="match status" value="1"/>
</dbReference>
<evidence type="ECO:0000259" key="6">
    <source>
        <dbReference type="PROSITE" id="PS50977"/>
    </source>
</evidence>
<keyword evidence="1" id="KW-0678">Repressor</keyword>
<evidence type="ECO:0000256" key="3">
    <source>
        <dbReference type="ARBA" id="ARBA00023125"/>
    </source>
</evidence>
<evidence type="ECO:0000256" key="4">
    <source>
        <dbReference type="ARBA" id="ARBA00023163"/>
    </source>
</evidence>